<dbReference type="Gene3D" id="3.30.420.10">
    <property type="entry name" value="Ribonuclease H-like superfamily/Ribonuclease H"/>
    <property type="match status" value="1"/>
</dbReference>
<organism evidence="1">
    <name type="scientific">Tanacetum cinerariifolium</name>
    <name type="common">Dalmatian daisy</name>
    <name type="synonym">Chrysanthemum cinerariifolium</name>
    <dbReference type="NCBI Taxonomy" id="118510"/>
    <lineage>
        <taxon>Eukaryota</taxon>
        <taxon>Viridiplantae</taxon>
        <taxon>Streptophyta</taxon>
        <taxon>Embryophyta</taxon>
        <taxon>Tracheophyta</taxon>
        <taxon>Spermatophyta</taxon>
        <taxon>Magnoliopsida</taxon>
        <taxon>eudicotyledons</taxon>
        <taxon>Gunneridae</taxon>
        <taxon>Pentapetalae</taxon>
        <taxon>asterids</taxon>
        <taxon>campanulids</taxon>
        <taxon>Asterales</taxon>
        <taxon>Asteraceae</taxon>
        <taxon>Asteroideae</taxon>
        <taxon>Anthemideae</taxon>
        <taxon>Anthemidinae</taxon>
        <taxon>Tanacetum</taxon>
    </lineage>
</organism>
<gene>
    <name evidence="1" type="ORF">Tci_573774</name>
</gene>
<comment type="caution">
    <text evidence="1">The sequence shown here is derived from an EMBL/GenBank/DDBJ whole genome shotgun (WGS) entry which is preliminary data.</text>
</comment>
<evidence type="ECO:0000313" key="1">
    <source>
        <dbReference type="EMBL" id="GFA01802.1"/>
    </source>
</evidence>
<dbReference type="InterPro" id="IPR036397">
    <property type="entry name" value="RNaseH_sf"/>
</dbReference>
<name>A0A699J0G9_TANCI</name>
<protein>
    <submittedName>
        <fullName evidence="1">Uncharacterized protein</fullName>
    </submittedName>
</protein>
<dbReference type="AlphaFoldDB" id="A0A699J0G9"/>
<dbReference type="GO" id="GO:0003676">
    <property type="term" value="F:nucleic acid binding"/>
    <property type="evidence" value="ECO:0007669"/>
    <property type="project" value="InterPro"/>
</dbReference>
<accession>A0A699J0G9</accession>
<dbReference type="EMBL" id="BKCJ010356424">
    <property type="protein sequence ID" value="GFA01802.1"/>
    <property type="molecule type" value="Genomic_DNA"/>
</dbReference>
<reference evidence="1" key="1">
    <citation type="journal article" date="2019" name="Sci. Rep.">
        <title>Draft genome of Tanacetum cinerariifolium, the natural source of mosquito coil.</title>
        <authorList>
            <person name="Yamashiro T."/>
            <person name="Shiraishi A."/>
            <person name="Satake H."/>
            <person name="Nakayama K."/>
        </authorList>
    </citation>
    <scope>NUCLEOTIDE SEQUENCE</scope>
</reference>
<proteinExistence type="predicted"/>
<sequence length="234" mass="26008">MAMLTMRARRFLKNAGRKFSMNETPTSAALVSCDGLGGYDWSDQAKDGPTNFALMAYSSTSSNSEIIDKCKTGLGYNAVLPPYTGNFLPLKHDLSGLEEFENEPIVIESTVKKPTVETSEAKASADKPKEIQVSDGLGPQKMLIFLPHVQDYEKLIEDMLPLEVTSKEGKSQAKVYLGFLSRFKDETSAILKTFIIGIENLVDHKVKIIRCDNGTEFKNREMNQFCEMKGKDCA</sequence>
<dbReference type="SUPFAM" id="SSF53098">
    <property type="entry name" value="Ribonuclease H-like"/>
    <property type="match status" value="1"/>
</dbReference>
<dbReference type="InterPro" id="IPR012337">
    <property type="entry name" value="RNaseH-like_sf"/>
</dbReference>